<feature type="domain" description="Solute-binding protein family 5" evidence="5">
    <location>
        <begin position="90"/>
        <end position="470"/>
    </location>
</feature>
<keyword evidence="7" id="KW-1185">Reference proteome</keyword>
<dbReference type="EMBL" id="JAEKNR010000045">
    <property type="protein sequence ID" value="MBJ7597219.1"/>
    <property type="molecule type" value="Genomic_DNA"/>
</dbReference>
<keyword evidence="2" id="KW-0813">Transport</keyword>
<dbReference type="PROSITE" id="PS51257">
    <property type="entry name" value="PROKAR_LIPOPROTEIN"/>
    <property type="match status" value="1"/>
</dbReference>
<protein>
    <submittedName>
        <fullName evidence="6">Peptide ABC transporter substrate-binding protein</fullName>
    </submittedName>
</protein>
<dbReference type="Proteomes" id="UP000612893">
    <property type="component" value="Unassembled WGS sequence"/>
</dbReference>
<feature type="signal peptide" evidence="4">
    <location>
        <begin position="1"/>
        <end position="17"/>
    </location>
</feature>
<evidence type="ECO:0000313" key="6">
    <source>
        <dbReference type="EMBL" id="MBJ7597219.1"/>
    </source>
</evidence>
<dbReference type="InterPro" id="IPR000914">
    <property type="entry name" value="SBP_5_dom"/>
</dbReference>
<dbReference type="PIRSF" id="PIRSF002741">
    <property type="entry name" value="MppA"/>
    <property type="match status" value="1"/>
</dbReference>
<dbReference type="InterPro" id="IPR039424">
    <property type="entry name" value="SBP_5"/>
</dbReference>
<comment type="caution">
    <text evidence="6">The sequence shown here is derived from an EMBL/GenBank/DDBJ whole genome shotgun (WGS) entry which is preliminary data.</text>
</comment>
<dbReference type="AlphaFoldDB" id="A0A934JZU5"/>
<evidence type="ECO:0000256" key="2">
    <source>
        <dbReference type="ARBA" id="ARBA00022448"/>
    </source>
</evidence>
<dbReference type="GO" id="GO:0043190">
    <property type="term" value="C:ATP-binding cassette (ABC) transporter complex"/>
    <property type="evidence" value="ECO:0007669"/>
    <property type="project" value="InterPro"/>
</dbReference>
<evidence type="ECO:0000259" key="5">
    <source>
        <dbReference type="Pfam" id="PF00496"/>
    </source>
</evidence>
<keyword evidence="3 4" id="KW-0732">Signal</keyword>
<comment type="similarity">
    <text evidence="1">Belongs to the bacterial solute-binding protein 5 family.</text>
</comment>
<organism evidence="6 7">
    <name type="scientific">Candidatus Nephthysia bennettiae</name>
    <dbReference type="NCBI Taxonomy" id="3127016"/>
    <lineage>
        <taxon>Bacteria</taxon>
        <taxon>Bacillati</taxon>
        <taxon>Candidatus Dormiibacterota</taxon>
        <taxon>Candidatus Dormibacteria</taxon>
        <taxon>Candidatus Dormibacterales</taxon>
        <taxon>Candidatus Dormibacteraceae</taxon>
        <taxon>Candidatus Nephthysia</taxon>
    </lineage>
</organism>
<proteinExistence type="inferred from homology"/>
<feature type="chain" id="PRO_5036759650" evidence="4">
    <location>
        <begin position="18"/>
        <end position="569"/>
    </location>
</feature>
<dbReference type="Gene3D" id="3.40.190.10">
    <property type="entry name" value="Periplasmic binding protein-like II"/>
    <property type="match status" value="1"/>
</dbReference>
<dbReference type="SUPFAM" id="SSF53850">
    <property type="entry name" value="Periplasmic binding protein-like II"/>
    <property type="match status" value="1"/>
</dbReference>
<dbReference type="GO" id="GO:1904680">
    <property type="term" value="F:peptide transmembrane transporter activity"/>
    <property type="evidence" value="ECO:0007669"/>
    <property type="project" value="TreeGrafter"/>
</dbReference>
<dbReference type="GO" id="GO:0015833">
    <property type="term" value="P:peptide transport"/>
    <property type="evidence" value="ECO:0007669"/>
    <property type="project" value="TreeGrafter"/>
</dbReference>
<sequence>MRAVAAAGAALFVMAVACSPLPLGTGNSPSSQDSYRPEPAAQRGGTLMMADFEYPHTLNPLTALTDLELRLGGLVFAPLWGFDDRLRPYPDLAREVPTTANGQVKAARDGRSMTVDVKLVPGLRWSDGRPLTADDVLFTLDALRDPATRAAPVSGLERLRGARRVSGSELVLSFDGVYAPYLQLGAGLFVMPAHRLGSVPRSDWSQGAFFQRPEIGSGPFVVSDAVPGDRLLFDANPEYAAGRQSHRHRPNLDRLLFKVQSGWSALLSALRAGSADLGFHLGPDDLPALTGIATSSPQSFSGLRDVSLAPNHGSNSATGRAPPWLDDRRVLDALDRAVDRSELVRQALAGSGTAARGVFPRALRGFAEGTLIPALGDLAGARRLLDEAGWTPGGDGVRVKDGRRLEFGLTTVCGSALDDRVMQLLQGRWQQVGVLVDTGCRPRDAFLKASASSAFDMTLSSNGWGPDPDDWAVMVAEVPGQSADRCEDEQLGQSMERGASTLDPAGRRAAYSAAEREWLSYHCTMPLLEVRQVTQVSTRLHNFAPSPGLGSETWNAADWWLSGPARTGV</sequence>
<dbReference type="Pfam" id="PF00496">
    <property type="entry name" value="SBP_bac_5"/>
    <property type="match status" value="1"/>
</dbReference>
<dbReference type="CDD" id="cd08513">
    <property type="entry name" value="PBP2_thermophilic_Hb8_like"/>
    <property type="match status" value="1"/>
</dbReference>
<gene>
    <name evidence="6" type="ORF">JF922_03920</name>
</gene>
<evidence type="ECO:0000256" key="3">
    <source>
        <dbReference type="ARBA" id="ARBA00022729"/>
    </source>
</evidence>
<evidence type="ECO:0000256" key="4">
    <source>
        <dbReference type="SAM" id="SignalP"/>
    </source>
</evidence>
<dbReference type="PANTHER" id="PTHR30290:SF9">
    <property type="entry name" value="OLIGOPEPTIDE-BINDING PROTEIN APPA"/>
    <property type="match status" value="1"/>
</dbReference>
<dbReference type="GO" id="GO:0042597">
    <property type="term" value="C:periplasmic space"/>
    <property type="evidence" value="ECO:0007669"/>
    <property type="project" value="UniProtKB-ARBA"/>
</dbReference>
<dbReference type="PANTHER" id="PTHR30290">
    <property type="entry name" value="PERIPLASMIC BINDING COMPONENT OF ABC TRANSPORTER"/>
    <property type="match status" value="1"/>
</dbReference>
<evidence type="ECO:0000313" key="7">
    <source>
        <dbReference type="Proteomes" id="UP000612893"/>
    </source>
</evidence>
<dbReference type="InterPro" id="IPR030678">
    <property type="entry name" value="Peptide/Ni-bd"/>
</dbReference>
<accession>A0A934JZU5</accession>
<reference evidence="6" key="1">
    <citation type="submission" date="2020-10" db="EMBL/GenBank/DDBJ databases">
        <title>Ca. Dormibacterota MAGs.</title>
        <authorList>
            <person name="Montgomery K."/>
        </authorList>
    </citation>
    <scope>NUCLEOTIDE SEQUENCE [LARGE SCALE GENOMIC DNA]</scope>
    <source>
        <strain evidence="6">SC8812_S17_10</strain>
    </source>
</reference>
<dbReference type="Gene3D" id="3.10.105.10">
    <property type="entry name" value="Dipeptide-binding Protein, Domain 3"/>
    <property type="match status" value="1"/>
</dbReference>
<name>A0A934JZU5_9BACT</name>
<evidence type="ECO:0000256" key="1">
    <source>
        <dbReference type="ARBA" id="ARBA00005695"/>
    </source>
</evidence>
<dbReference type="RefSeq" id="WP_338199279.1">
    <property type="nucleotide sequence ID" value="NZ_JAEKNR010000045.1"/>
</dbReference>